<sequence length="93" mass="10935">MLFFIQTGDIQNELCFSKLPQLVDHRSLFLKRHPIQQLVHEKLCTVFGAIINKENIRQICCSCFRIFSYLDEEDRDAFGFKKKGGIFYVDKNS</sequence>
<comment type="caution">
    <text evidence="1">The sequence shown here is derived from an EMBL/GenBank/DDBJ whole genome shotgun (WGS) entry which is preliminary data.</text>
</comment>
<reference evidence="1 2" key="1">
    <citation type="submission" date="2018-05" db="EMBL/GenBank/DDBJ databases">
        <title>Genomic Encyclopedia of Type Strains, Phase IV (KMG-IV): sequencing the most valuable type-strain genomes for metagenomic binning, comparative biology and taxonomic classification.</title>
        <authorList>
            <person name="Goeker M."/>
        </authorList>
    </citation>
    <scope>NUCLEOTIDE SEQUENCE [LARGE SCALE GENOMIC DNA]</scope>
    <source>
        <strain evidence="1 2">DSM 28556</strain>
    </source>
</reference>
<organism evidence="1 2">
    <name type="scientific">Pseudogracilibacillus auburnensis</name>
    <dbReference type="NCBI Taxonomy" id="1494959"/>
    <lineage>
        <taxon>Bacteria</taxon>
        <taxon>Bacillati</taxon>
        <taxon>Bacillota</taxon>
        <taxon>Bacilli</taxon>
        <taxon>Bacillales</taxon>
        <taxon>Bacillaceae</taxon>
        <taxon>Pseudogracilibacillus</taxon>
    </lineage>
</organism>
<protein>
    <submittedName>
        <fullName evidence="1">Uncharacterized protein</fullName>
    </submittedName>
</protein>
<keyword evidence="2" id="KW-1185">Reference proteome</keyword>
<dbReference type="Proteomes" id="UP000247978">
    <property type="component" value="Unassembled WGS sequence"/>
</dbReference>
<dbReference type="EMBL" id="QJJQ01000007">
    <property type="protein sequence ID" value="PXW86697.1"/>
    <property type="molecule type" value="Genomic_DNA"/>
</dbReference>
<dbReference type="AlphaFoldDB" id="A0A2V3VXH3"/>
<accession>A0A2V3VXH3</accession>
<name>A0A2V3VXH3_9BACI</name>
<evidence type="ECO:0000313" key="2">
    <source>
        <dbReference type="Proteomes" id="UP000247978"/>
    </source>
</evidence>
<proteinExistence type="predicted"/>
<gene>
    <name evidence="1" type="ORF">DFR56_107219</name>
</gene>
<evidence type="ECO:0000313" key="1">
    <source>
        <dbReference type="EMBL" id="PXW86697.1"/>
    </source>
</evidence>